<evidence type="ECO:0000313" key="9">
    <source>
        <dbReference type="Proteomes" id="UP000095767"/>
    </source>
</evidence>
<keyword evidence="2 7" id="KW-0328">Glycosyltransferase</keyword>
<evidence type="ECO:0000256" key="4">
    <source>
        <dbReference type="ARBA" id="ARBA00023034"/>
    </source>
</evidence>
<dbReference type="InterPro" id="IPR004938">
    <property type="entry name" value="XG_FTase"/>
</dbReference>
<reference evidence="8 9" key="1">
    <citation type="submission" date="2016-09" db="EMBL/GenBank/DDBJ databases">
        <title>The draft genome of Dichanthelium oligosanthes: A C3 panicoid grass species.</title>
        <authorList>
            <person name="Studer A.J."/>
            <person name="Schnable J.C."/>
            <person name="Brutnell T.P."/>
        </authorList>
    </citation>
    <scope>NUCLEOTIDE SEQUENCE [LARGE SCALE GENOMIC DNA]</scope>
    <source>
        <strain evidence="9">cv. Kellogg 1175</strain>
        <tissue evidence="8">Leaf</tissue>
    </source>
</reference>
<keyword evidence="5" id="KW-0325">Glycoprotein</keyword>
<evidence type="ECO:0000256" key="7">
    <source>
        <dbReference type="RuleBase" id="RU367004"/>
    </source>
</evidence>
<organism evidence="8 9">
    <name type="scientific">Dichanthelium oligosanthes</name>
    <dbReference type="NCBI Taxonomy" id="888268"/>
    <lineage>
        <taxon>Eukaryota</taxon>
        <taxon>Viridiplantae</taxon>
        <taxon>Streptophyta</taxon>
        <taxon>Embryophyta</taxon>
        <taxon>Tracheophyta</taxon>
        <taxon>Spermatophyta</taxon>
        <taxon>Magnoliopsida</taxon>
        <taxon>Liliopsida</taxon>
        <taxon>Poales</taxon>
        <taxon>Poaceae</taxon>
        <taxon>PACMAD clade</taxon>
        <taxon>Panicoideae</taxon>
        <taxon>Panicodae</taxon>
        <taxon>Paniceae</taxon>
        <taxon>Dichantheliinae</taxon>
        <taxon>Dichanthelium</taxon>
    </lineage>
</organism>
<dbReference type="EMBL" id="LWDX02066646">
    <property type="protein sequence ID" value="OEL15489.1"/>
    <property type="molecule type" value="Genomic_DNA"/>
</dbReference>
<comment type="subcellular location">
    <subcellularLocation>
        <location evidence="7">Golgi apparatus</location>
        <location evidence="7">Golgi stack membrane</location>
        <topology evidence="7">Single-pass type II membrane protein</topology>
    </subcellularLocation>
</comment>
<dbReference type="PANTHER" id="PTHR31889">
    <property type="entry name" value="FUCOSYLTRANSFERASE 2-RELATED"/>
    <property type="match status" value="1"/>
</dbReference>
<dbReference type="GO" id="GO:0008107">
    <property type="term" value="F:galactoside 2-alpha-L-fucosyltransferase activity"/>
    <property type="evidence" value="ECO:0007669"/>
    <property type="project" value="InterPro"/>
</dbReference>
<evidence type="ECO:0000256" key="3">
    <source>
        <dbReference type="ARBA" id="ARBA00022679"/>
    </source>
</evidence>
<dbReference type="Proteomes" id="UP000095767">
    <property type="component" value="Unassembled WGS sequence"/>
</dbReference>
<comment type="similarity">
    <text evidence="1 7">Belongs to the glycosyltransferase 37 family.</text>
</comment>
<evidence type="ECO:0000256" key="2">
    <source>
        <dbReference type="ARBA" id="ARBA00022676"/>
    </source>
</evidence>
<comment type="caution">
    <text evidence="8">The sequence shown here is derived from an EMBL/GenBank/DDBJ whole genome shotgun (WGS) entry which is preliminary data.</text>
</comment>
<feature type="non-terminal residue" evidence="8">
    <location>
        <position position="560"/>
    </location>
</feature>
<evidence type="ECO:0000313" key="8">
    <source>
        <dbReference type="EMBL" id="OEL15489.1"/>
    </source>
</evidence>
<dbReference type="AlphaFoldDB" id="A0A1E5URG4"/>
<dbReference type="FunFam" id="3.40.50.11340:FF:000005">
    <property type="entry name" value="Galactoside 2-alpha-L-fucosyltransferase"/>
    <property type="match status" value="1"/>
</dbReference>
<comment type="function">
    <text evidence="7">May be involved in cell wall biosynthesis.</text>
</comment>
<keyword evidence="3 7" id="KW-0808">Transferase</keyword>
<protein>
    <recommendedName>
        <fullName evidence="7">Fucosyltransferase</fullName>
        <ecNumber evidence="7">2.4.1.-</ecNumber>
    </recommendedName>
</protein>
<dbReference type="GO" id="GO:0032580">
    <property type="term" value="C:Golgi cisterna membrane"/>
    <property type="evidence" value="ECO:0007669"/>
    <property type="project" value="UniProtKB-SubCell"/>
</dbReference>
<name>A0A1E5URG4_9POAL</name>
<dbReference type="PANTHER" id="PTHR31889:SF6">
    <property type="entry name" value="FUCOSYLTRANSFERASE"/>
    <property type="match status" value="1"/>
</dbReference>
<evidence type="ECO:0000256" key="5">
    <source>
        <dbReference type="ARBA" id="ARBA00023180"/>
    </source>
</evidence>
<evidence type="ECO:0000256" key="6">
    <source>
        <dbReference type="ARBA" id="ARBA00023316"/>
    </source>
</evidence>
<dbReference type="GO" id="GO:0009969">
    <property type="term" value="P:xyloglucan biosynthetic process"/>
    <property type="evidence" value="ECO:0007669"/>
    <property type="project" value="TreeGrafter"/>
</dbReference>
<dbReference type="GO" id="GO:0071555">
    <property type="term" value="P:cell wall organization"/>
    <property type="evidence" value="ECO:0007669"/>
    <property type="project" value="UniProtKB-UniRule"/>
</dbReference>
<proteinExistence type="inferred from homology"/>
<evidence type="ECO:0000256" key="1">
    <source>
        <dbReference type="ARBA" id="ARBA00010481"/>
    </source>
</evidence>
<dbReference type="Pfam" id="PF03254">
    <property type="entry name" value="XG_FTase"/>
    <property type="match status" value="1"/>
</dbReference>
<keyword evidence="9" id="KW-1185">Reference proteome</keyword>
<dbReference type="EC" id="2.4.1.-" evidence="7"/>
<keyword evidence="6 7" id="KW-0961">Cell wall biogenesis/degradation</keyword>
<dbReference type="OrthoDB" id="428346at2759"/>
<dbReference type="GO" id="GO:0042546">
    <property type="term" value="P:cell wall biogenesis"/>
    <property type="evidence" value="ECO:0007669"/>
    <property type="project" value="InterPro"/>
</dbReference>
<sequence length="560" mass="63189">MSLEGGVVGGIGIAKRPSQQCPDARRAAEAQEGTVEQDTKPWIARKKVTALAICLVAFPVLMTTVSRRRDAPWTPASFWPLPTTSARQEKLLGGLLVPGFDERPCLSRYHHSAFYGKNMARSPSQHLIKRLREHETLQRRCGPGTKAYRAAAARLRSWRRNGTDGDDAAPGAGAGACKYLVLVPYRGLGNNILAMASAFLYAVLTDRVLLLDRTTSLGDIFCEPFPGATWLLPQHFPVKNLQNLTGEVRESYRHLVQRDGAAASVSRRPYVFIDLDHSCTYHDKLFFCDDERRFLHRAPWLLMRTDGYFVPALFLNPAYQEELHRLFPRKDAVFYLLAHYLFHPTNKVWGLITRFHDSYLKNSDERLGIQIRVFDGDTPFQHILDQILACTSQEHLLPEVVTQEPPHPSTASRTRSKAVLMTGLSSWYYENIRWKYWQSATATGEAVSVYQPSHEEHQLSGYTTHDMKALAEMYLLGTTDKIVTSGWSTFGYVGHGLGGLTPWIMFRPENHTTPYPPCRRAKSMEPCMHGPPFYDCRTKHGADTGKLLRGSTVAKRAKTI</sequence>
<keyword evidence="4 7" id="KW-0333">Golgi apparatus</keyword>
<dbReference type="Gene3D" id="3.40.50.11340">
    <property type="match status" value="1"/>
</dbReference>
<dbReference type="STRING" id="888268.A0A1E5URG4"/>
<gene>
    <name evidence="8" type="ORF">BAE44_0023491</name>
</gene>
<accession>A0A1E5URG4</accession>